<evidence type="ECO:0000313" key="1">
    <source>
        <dbReference type="EMBL" id="XBH13274.1"/>
    </source>
</evidence>
<gene>
    <name evidence="1" type="ORF">P8936_16535</name>
</gene>
<organism evidence="1">
    <name type="scientific">Edaphobacter paludis</name>
    <dbReference type="NCBI Taxonomy" id="3035702"/>
    <lineage>
        <taxon>Bacteria</taxon>
        <taxon>Pseudomonadati</taxon>
        <taxon>Acidobacteriota</taxon>
        <taxon>Terriglobia</taxon>
        <taxon>Terriglobales</taxon>
        <taxon>Acidobacteriaceae</taxon>
        <taxon>Edaphobacter</taxon>
    </lineage>
</organism>
<name>A0AAU7D6G4_9BACT</name>
<proteinExistence type="predicted"/>
<protein>
    <submittedName>
        <fullName evidence="1">Uncharacterized protein</fullName>
    </submittedName>
</protein>
<dbReference type="RefSeq" id="WP_348269756.1">
    <property type="nucleotide sequence ID" value="NZ_CP121195.1"/>
</dbReference>
<reference evidence="1" key="1">
    <citation type="submission" date="2023-03" db="EMBL/GenBank/DDBJ databases">
        <title>Edaphobacter sp.</title>
        <authorList>
            <person name="Huber K.J."/>
            <person name="Papendorf J."/>
            <person name="Pilke C."/>
            <person name="Bunk B."/>
            <person name="Sproeer C."/>
            <person name="Pester M."/>
        </authorList>
    </citation>
    <scope>NUCLEOTIDE SEQUENCE</scope>
    <source>
        <strain evidence="1">DSM 109920</strain>
    </source>
</reference>
<dbReference type="AlphaFoldDB" id="A0AAU7D6G4"/>
<dbReference type="EMBL" id="CP121195">
    <property type="protein sequence ID" value="XBH13274.1"/>
    <property type="molecule type" value="Genomic_DNA"/>
</dbReference>
<accession>A0AAU7D6G4</accession>
<sequence>MASIPLPALDVKTPQQPDLLSKFGQLQQLRNASMQTQMAQQEAPLRMQQLQQGVQAGGLQVQQQQQDLAARQALNAAYSGAVTKDASGNPTIDANKLAQGLANTPAAYQTPQVMKGITDFQKSRLELQTTATDLQSKQADMIGSAAAAIKAANYDPTLAHSLLDSLPQSPQLAQIRQQIDNPQALKQIVDSAIQNSPKQRTLGAAEQTAGARQLTAQTEKQKLDASMNPQSSLYAPSQASVALGTAPGAAQIQAGEARQAAQKAGAEENARMPGEMALARQRQALSQGDPNAAAQLLVSHDATLSELKARGATPDFIAKTLNAAHQISGGQYNAQQADAEFQVAKSPANVAFFGSAKSLTDPGGTLDQLATVAKSLPSNQIPAFNSLADWEKAATGNGPLAHYASTALGVADDYAKVMGGGQGSDTSRLQALNLIKSNASPEARANAIDGIRGAVVSQTKSRIGNNPVLGRMYGDTAQAAQGGMVTVQIPGSPAGQIPASALAKFKADHPNAQVQQ</sequence>